<reference evidence="2" key="1">
    <citation type="submission" date="2011-03" db="EMBL/GenBank/DDBJ databases">
        <title>The Genome Sequence of Nematocida sp1 strain ERTm2.</title>
        <authorList>
            <consortium name="The Broad Institute Genome Sequencing Platform"/>
            <consortium name="The Broad Institute Genome Sequencing Center for Infectious Disease"/>
            <person name="Cuomo C."/>
            <person name="Troemel E."/>
            <person name="Young S.K."/>
            <person name="Zeng Q."/>
            <person name="Gargeya S."/>
            <person name="Fitzgerald M."/>
            <person name="Haas B."/>
            <person name="Abouelleil A."/>
            <person name="Alvarado L."/>
            <person name="Arachchi H.M."/>
            <person name="Berlin A."/>
            <person name="Brown A."/>
            <person name="Chapman S.B."/>
            <person name="Chen Z."/>
            <person name="Dunbar C."/>
            <person name="Freedman E."/>
            <person name="Gearin G."/>
            <person name="Gellesch M."/>
            <person name="Goldberg J."/>
            <person name="Griggs A."/>
            <person name="Gujja S."/>
            <person name="Heilman E.R."/>
            <person name="Heiman D."/>
            <person name="Howarth C."/>
            <person name="Larson L."/>
            <person name="Lui A."/>
            <person name="MacDonald P.J.P."/>
            <person name="Mehta T."/>
            <person name="Montmayeur A."/>
            <person name="Murphy C."/>
            <person name="Neiman D."/>
            <person name="Pearson M."/>
            <person name="Priest M."/>
            <person name="Roberts A."/>
            <person name="Saif S."/>
            <person name="Shea T."/>
            <person name="Shenoy N."/>
            <person name="Sisk P."/>
            <person name="Stolte C."/>
            <person name="Sykes S."/>
            <person name="White J."/>
            <person name="Yandava C."/>
            <person name="Wortman J."/>
            <person name="Nusbaum C."/>
            <person name="Birren B."/>
        </authorList>
    </citation>
    <scope>NUCLEOTIDE SEQUENCE</scope>
    <source>
        <strain evidence="2">ERTm2</strain>
    </source>
</reference>
<protein>
    <submittedName>
        <fullName evidence="2">Uncharacterized protein</fullName>
    </submittedName>
</protein>
<dbReference type="HOGENOM" id="CLU_1949389_0_0_1"/>
<evidence type="ECO:0000256" key="1">
    <source>
        <dbReference type="SAM" id="Phobius"/>
    </source>
</evidence>
<proteinExistence type="predicted"/>
<gene>
    <name evidence="2" type="ORF">NERG_00151</name>
</gene>
<name>H8Z980_NEMA1</name>
<feature type="transmembrane region" description="Helical" evidence="1">
    <location>
        <begin position="25"/>
        <end position="45"/>
    </location>
</feature>
<accession>H8Z980</accession>
<feature type="transmembrane region" description="Helical" evidence="1">
    <location>
        <begin position="57"/>
        <end position="82"/>
    </location>
</feature>
<keyword evidence="1" id="KW-0812">Transmembrane</keyword>
<keyword evidence="1" id="KW-0472">Membrane</keyword>
<sequence>MPILFSTHITRKSYYTRSLYKITSSFGYIFSAIHIIWILSVLATYRKLLCAYIARAWCVLLALYRVLSLLRFFNFLLCLVFWQKVHFEGYQSVCLWILQALQDMQNHFLYHLGYKPAAYPMCHCLTLIL</sequence>
<evidence type="ECO:0000313" key="2">
    <source>
        <dbReference type="EMBL" id="EHY66511.1"/>
    </source>
</evidence>
<organism evidence="2">
    <name type="scientific">Nematocida ausubeli (strain ATCC PRA-371 / ERTm2)</name>
    <name type="common">Nematode killer fungus</name>
    <dbReference type="NCBI Taxonomy" id="1913371"/>
    <lineage>
        <taxon>Eukaryota</taxon>
        <taxon>Fungi</taxon>
        <taxon>Fungi incertae sedis</taxon>
        <taxon>Microsporidia</taxon>
        <taxon>Nematocida</taxon>
    </lineage>
</organism>
<dbReference type="AlphaFoldDB" id="H8Z980"/>
<dbReference type="EMBL" id="JH604633">
    <property type="protein sequence ID" value="EHY66511.1"/>
    <property type="molecule type" value="Genomic_DNA"/>
</dbReference>
<dbReference type="Proteomes" id="UP000005622">
    <property type="component" value="Unassembled WGS sequence"/>
</dbReference>
<keyword evidence="1" id="KW-1133">Transmembrane helix</keyword>